<keyword evidence="1" id="KW-0378">Hydrolase</keyword>
<gene>
    <name evidence="1" type="ORF">J2X78_002341</name>
</gene>
<proteinExistence type="predicted"/>
<protein>
    <submittedName>
        <fullName evidence="1">S1-C subfamily serine protease</fullName>
    </submittedName>
</protein>
<reference evidence="1" key="1">
    <citation type="submission" date="2023-07" db="EMBL/GenBank/DDBJ databases">
        <title>Sorghum-associated microbial communities from plants grown in Nebraska, USA.</title>
        <authorList>
            <person name="Schachtman D."/>
        </authorList>
    </citation>
    <scope>NUCLEOTIDE SEQUENCE</scope>
    <source>
        <strain evidence="1">2697</strain>
    </source>
</reference>
<keyword evidence="1" id="KW-0645">Protease</keyword>
<evidence type="ECO:0000313" key="1">
    <source>
        <dbReference type="EMBL" id="MDR6783776.1"/>
    </source>
</evidence>
<sequence length="470" mass="52385">MRIKIARIVKTILMLLLYAIMDVNAVELQKFKIEGVVIGLKSGSKLCLIIKKFGKIDTVATAVSQDGAFKFQNINLPFYPDFYILSIRTEFVENLELFLDKAGDVKINGTLKDWPRVKVSGSKTHEDFTKAEKIRKRVWDEDFAVKHPDRTSSLDTILNYSIKGIQQVVDQLLISDYIPAMLARWTFTSENRSVPFQVRKTYYEALSQKQKNSFYGVHLSKQIANWEKNVKWISLLYAEVKELKSISKDEVENQLAERLNTKIQLTALQPTIKKMNTADLQHKVEASTVILNLAFIDDGITKPSSATAYVVDESGICITGYHVGKEYTKSMYTSLSVTTASGKTYPVTEILSCSESDDLMIFKVDVKGERLSALPLGNKAEKGNSVFVIGHSAGNYYQFTYGKVSELLVSNLAGKSCNIMGITADFNIGGSGGPIVDEYGNVVGTVSRINGGMKVGIPVNELKKLIEFKK</sequence>
<accession>A0ACC6KX39</accession>
<dbReference type="Proteomes" id="UP001246858">
    <property type="component" value="Unassembled WGS sequence"/>
</dbReference>
<organism evidence="1 2">
    <name type="scientific">Pedobacter africanus</name>
    <dbReference type="NCBI Taxonomy" id="151894"/>
    <lineage>
        <taxon>Bacteria</taxon>
        <taxon>Pseudomonadati</taxon>
        <taxon>Bacteroidota</taxon>
        <taxon>Sphingobacteriia</taxon>
        <taxon>Sphingobacteriales</taxon>
        <taxon>Sphingobacteriaceae</taxon>
        <taxon>Pedobacter</taxon>
    </lineage>
</organism>
<comment type="caution">
    <text evidence="1">The sequence shown here is derived from an EMBL/GenBank/DDBJ whole genome shotgun (WGS) entry which is preliminary data.</text>
</comment>
<dbReference type="EMBL" id="JAVDTF010000002">
    <property type="protein sequence ID" value="MDR6783776.1"/>
    <property type="molecule type" value="Genomic_DNA"/>
</dbReference>
<keyword evidence="2" id="KW-1185">Reference proteome</keyword>
<evidence type="ECO:0000313" key="2">
    <source>
        <dbReference type="Proteomes" id="UP001246858"/>
    </source>
</evidence>
<name>A0ACC6KX39_9SPHI</name>